<sequence>MDQSKINRRGFLRTLGTAGTGIYSSLIRQAQANAAQRLR</sequence>
<proteinExistence type="predicted"/>
<dbReference type="KEGG" id="hdi:HDIA_1711"/>
<evidence type="ECO:0000313" key="2">
    <source>
        <dbReference type="Proteomes" id="UP000223606"/>
    </source>
</evidence>
<dbReference type="Proteomes" id="UP000223606">
    <property type="component" value="Chromosome 1"/>
</dbReference>
<dbReference type="AlphaFoldDB" id="A0A2C9D4J9"/>
<organism evidence="1 2">
    <name type="scientific">Hartmannibacter diazotrophicus</name>
    <dbReference type="NCBI Taxonomy" id="1482074"/>
    <lineage>
        <taxon>Bacteria</taxon>
        <taxon>Pseudomonadati</taxon>
        <taxon>Pseudomonadota</taxon>
        <taxon>Alphaproteobacteria</taxon>
        <taxon>Hyphomicrobiales</taxon>
        <taxon>Pleomorphomonadaceae</taxon>
        <taxon>Hartmannibacter</taxon>
    </lineage>
</organism>
<protein>
    <submittedName>
        <fullName evidence="1">Uncharacterized protein</fullName>
    </submittedName>
</protein>
<evidence type="ECO:0000313" key="1">
    <source>
        <dbReference type="EMBL" id="SON55252.1"/>
    </source>
</evidence>
<reference evidence="2" key="1">
    <citation type="submission" date="2017-09" db="EMBL/GenBank/DDBJ databases">
        <title>Genome sequence of Nannocystis excedens DSM 71.</title>
        <authorList>
            <person name="Blom J."/>
        </authorList>
    </citation>
    <scope>NUCLEOTIDE SEQUENCE [LARGE SCALE GENOMIC DNA]</scope>
    <source>
        <strain evidence="2">type strain: E19</strain>
    </source>
</reference>
<name>A0A2C9D4J9_9HYPH</name>
<dbReference type="PROSITE" id="PS51318">
    <property type="entry name" value="TAT"/>
    <property type="match status" value="1"/>
</dbReference>
<dbReference type="InterPro" id="IPR006311">
    <property type="entry name" value="TAT_signal"/>
</dbReference>
<keyword evidence="2" id="KW-1185">Reference proteome</keyword>
<dbReference type="EMBL" id="LT960614">
    <property type="protein sequence ID" value="SON55252.1"/>
    <property type="molecule type" value="Genomic_DNA"/>
</dbReference>
<accession>A0A2C9D4J9</accession>
<gene>
    <name evidence="1" type="ORF">HDIA_1711</name>
</gene>